<dbReference type="InterPro" id="IPR050330">
    <property type="entry name" value="Bact_OuterMem_StrucFunc"/>
</dbReference>
<dbReference type="STRING" id="1827387.A4S15_04535"/>
<protein>
    <recommendedName>
        <fullName evidence="4">OmpA-like domain-containing protein</fullName>
    </recommendedName>
</protein>
<dbReference type="NCBIfam" id="NF006545">
    <property type="entry name" value="PRK09039.1-4"/>
    <property type="match status" value="1"/>
</dbReference>
<dbReference type="PANTHER" id="PTHR30329:SF21">
    <property type="entry name" value="LIPOPROTEIN YIAD-RELATED"/>
    <property type="match status" value="1"/>
</dbReference>
<dbReference type="AlphaFoldDB" id="A0A1W9I419"/>
<keyword evidence="3" id="KW-0812">Transmembrane</keyword>
<dbReference type="Gene3D" id="3.30.1330.60">
    <property type="entry name" value="OmpA-like domain"/>
    <property type="match status" value="1"/>
</dbReference>
<proteinExistence type="predicted"/>
<dbReference type="SUPFAM" id="SSF103088">
    <property type="entry name" value="OmpA-like"/>
    <property type="match status" value="1"/>
</dbReference>
<dbReference type="Pfam" id="PF00691">
    <property type="entry name" value="OmpA"/>
    <property type="match status" value="1"/>
</dbReference>
<feature type="coiled-coil region" evidence="2">
    <location>
        <begin position="76"/>
        <end position="166"/>
    </location>
</feature>
<evidence type="ECO:0000256" key="1">
    <source>
        <dbReference type="PROSITE-ProRule" id="PRU00473"/>
    </source>
</evidence>
<feature type="domain" description="OmpA-like" evidence="4">
    <location>
        <begin position="216"/>
        <end position="342"/>
    </location>
</feature>
<keyword evidence="1 3" id="KW-0472">Membrane</keyword>
<dbReference type="CDD" id="cd07185">
    <property type="entry name" value="OmpA_C-like"/>
    <property type="match status" value="1"/>
</dbReference>
<evidence type="ECO:0000256" key="2">
    <source>
        <dbReference type="SAM" id="Coils"/>
    </source>
</evidence>
<sequence>MSIMGRARRRERLDYWPGFVDALSTLLLVFIFLLSVFILAQFYLSQELNGRDAVLSRLNRQIADLTVLLGLERSGKQELESRVGTLAGDLEKATRERARLQIEVDNARQQGGDGDARLAGLARQVEDQRGVAERALAQIEALNQQISALRRQLTSLEAALQVSQTRDSDNQSRIADLGRRLNVALALKVEELSRYRSDFFGRLRDILGSRADMRVVGDRFVFQSELFFDQGLNELKPGSEAELDKLAAALVDLEGQIPAEINWVLRVDGHTDKRPIATGQFPSNWELSASRAISVVRYLISRGVKAERLVAAGFGEFQPIETGDDVESLSRNRRIELKLTER</sequence>
<feature type="transmembrane region" description="Helical" evidence="3">
    <location>
        <begin position="20"/>
        <end position="44"/>
    </location>
</feature>
<gene>
    <name evidence="5" type="ORF">A4S15_04535</name>
</gene>
<keyword evidence="2" id="KW-0175">Coiled coil</keyword>
<dbReference type="EMBL" id="LWDL01000003">
    <property type="protein sequence ID" value="OQW54478.1"/>
    <property type="molecule type" value="Genomic_DNA"/>
</dbReference>
<organism evidence="5 6">
    <name type="scientific">Candidatus Raskinella chloraquaticus</name>
    <dbReference type="NCBI Taxonomy" id="1951219"/>
    <lineage>
        <taxon>Bacteria</taxon>
        <taxon>Pseudomonadati</taxon>
        <taxon>Pseudomonadota</taxon>
        <taxon>Alphaproteobacteria</taxon>
        <taxon>Hyphomicrobiales</taxon>
        <taxon>Phreatobacteraceae</taxon>
        <taxon>Candidatus Raskinella</taxon>
    </lineage>
</organism>
<comment type="caution">
    <text evidence="5">The sequence shown here is derived from an EMBL/GenBank/DDBJ whole genome shotgun (WGS) entry which is preliminary data.</text>
</comment>
<dbReference type="InterPro" id="IPR036737">
    <property type="entry name" value="OmpA-like_sf"/>
</dbReference>
<reference evidence="5 6" key="1">
    <citation type="journal article" date="2017" name="Water Res.">
        <title>Comammox in drinking water systems.</title>
        <authorList>
            <person name="Wang Y."/>
            <person name="Ma L."/>
            <person name="Mao Y."/>
            <person name="Jiang X."/>
            <person name="Xia Y."/>
            <person name="Yu K."/>
            <person name="Li B."/>
            <person name="Zhang T."/>
        </authorList>
    </citation>
    <scope>NUCLEOTIDE SEQUENCE [LARGE SCALE GENOMIC DNA]</scope>
    <source>
        <strain evidence="5">SG_bin8</strain>
    </source>
</reference>
<evidence type="ECO:0000313" key="6">
    <source>
        <dbReference type="Proteomes" id="UP000192872"/>
    </source>
</evidence>
<dbReference type="PROSITE" id="PS51123">
    <property type="entry name" value="OMPA_2"/>
    <property type="match status" value="1"/>
</dbReference>
<dbReference type="PANTHER" id="PTHR30329">
    <property type="entry name" value="STATOR ELEMENT OF FLAGELLAR MOTOR COMPLEX"/>
    <property type="match status" value="1"/>
</dbReference>
<name>A0A1W9I419_9HYPH</name>
<evidence type="ECO:0000313" key="5">
    <source>
        <dbReference type="EMBL" id="OQW54478.1"/>
    </source>
</evidence>
<keyword evidence="3" id="KW-1133">Transmembrane helix</keyword>
<evidence type="ECO:0000256" key="3">
    <source>
        <dbReference type="SAM" id="Phobius"/>
    </source>
</evidence>
<dbReference type="NCBIfam" id="NF006543">
    <property type="entry name" value="PRK09039.1-2"/>
    <property type="match status" value="1"/>
</dbReference>
<accession>A0A1W9I419</accession>
<dbReference type="Gene3D" id="1.10.287.1490">
    <property type="match status" value="1"/>
</dbReference>
<dbReference type="Proteomes" id="UP000192872">
    <property type="component" value="Unassembled WGS sequence"/>
</dbReference>
<dbReference type="RefSeq" id="WP_376802599.1">
    <property type="nucleotide sequence ID" value="NZ_DBNB01000030.1"/>
</dbReference>
<dbReference type="NCBIfam" id="NF006544">
    <property type="entry name" value="PRK09039.1-3"/>
    <property type="match status" value="1"/>
</dbReference>
<evidence type="ECO:0000259" key="4">
    <source>
        <dbReference type="PROSITE" id="PS51123"/>
    </source>
</evidence>
<dbReference type="GO" id="GO:0016020">
    <property type="term" value="C:membrane"/>
    <property type="evidence" value="ECO:0007669"/>
    <property type="project" value="UniProtKB-UniRule"/>
</dbReference>
<dbReference type="InterPro" id="IPR006665">
    <property type="entry name" value="OmpA-like"/>
</dbReference>